<reference evidence="2" key="1">
    <citation type="submission" date="2018-05" db="EMBL/GenBank/DDBJ databases">
        <authorList>
            <person name="Li X."/>
        </authorList>
    </citation>
    <scope>NUCLEOTIDE SEQUENCE [LARGE SCALE GENOMIC DNA]</scope>
    <source>
        <strain evidence="2">LX32</strain>
    </source>
</reference>
<dbReference type="Proteomes" id="UP000249254">
    <property type="component" value="Unassembled WGS sequence"/>
</dbReference>
<name>A0A328AJB6_9CAUL</name>
<evidence type="ECO:0000313" key="2">
    <source>
        <dbReference type="Proteomes" id="UP000249254"/>
    </source>
</evidence>
<keyword evidence="2" id="KW-1185">Reference proteome</keyword>
<proteinExistence type="predicted"/>
<sequence>MAGVPAGCRFIIPRAALGAKIVRSPTPRSRPCMIDDQTRILALEARLDEAQKILMAHDLLLRGLLAHLAVREPEAFGQLARTLTAMKFFRDGGAGGELPREVAQEIREILGEIGSSLERRG</sequence>
<gene>
    <name evidence="1" type="ORF">DJ017_10255</name>
</gene>
<dbReference type="AlphaFoldDB" id="A0A328AJB6"/>
<comment type="caution">
    <text evidence="1">The sequence shown here is derived from an EMBL/GenBank/DDBJ whole genome shotgun (WGS) entry which is preliminary data.</text>
</comment>
<accession>A0A328AJB6</accession>
<evidence type="ECO:0000313" key="1">
    <source>
        <dbReference type="EMBL" id="RAK54880.1"/>
    </source>
</evidence>
<protein>
    <submittedName>
        <fullName evidence="1">Uncharacterized protein</fullName>
    </submittedName>
</protein>
<dbReference type="EMBL" id="QFYQ01000001">
    <property type="protein sequence ID" value="RAK54880.1"/>
    <property type="molecule type" value="Genomic_DNA"/>
</dbReference>
<organism evidence="1 2">
    <name type="scientific">Phenylobacterium soli</name>
    <dbReference type="NCBI Taxonomy" id="2170551"/>
    <lineage>
        <taxon>Bacteria</taxon>
        <taxon>Pseudomonadati</taxon>
        <taxon>Pseudomonadota</taxon>
        <taxon>Alphaproteobacteria</taxon>
        <taxon>Caulobacterales</taxon>
        <taxon>Caulobacteraceae</taxon>
        <taxon>Phenylobacterium</taxon>
    </lineage>
</organism>